<protein>
    <submittedName>
        <fullName evidence="2">Uncharacterized protein</fullName>
    </submittedName>
</protein>
<feature type="compositionally biased region" description="Polar residues" evidence="1">
    <location>
        <begin position="135"/>
        <end position="148"/>
    </location>
</feature>
<feature type="compositionally biased region" description="Basic residues" evidence="1">
    <location>
        <begin position="151"/>
        <end position="165"/>
    </location>
</feature>
<proteinExistence type="predicted"/>
<sequence length="165" mass="17752">MQIKVSLNAGATDAGDIRAVLDTELHGLEQPDLEITTQKKPVEAGALALAEAYQFILDYGPGLAKALPLVTAVLQLSNAVLQRRGITAKKKTKAPTKTTPKKPTAPATQPLVLVQVEDRIIELPADQPQLKKFLNSLSKPEQSPSKSAANKPRKASTTKKRATKR</sequence>
<name>A0A6P1BRB5_9BRAD</name>
<organism evidence="2 3">
    <name type="scientific">Bradyrhizobium uaiense</name>
    <dbReference type="NCBI Taxonomy" id="2594946"/>
    <lineage>
        <taxon>Bacteria</taxon>
        <taxon>Pseudomonadati</taxon>
        <taxon>Pseudomonadota</taxon>
        <taxon>Alphaproteobacteria</taxon>
        <taxon>Hyphomicrobiales</taxon>
        <taxon>Nitrobacteraceae</taxon>
        <taxon>Bradyrhizobium</taxon>
    </lineage>
</organism>
<reference evidence="2 3" key="1">
    <citation type="journal article" date="2020" name="Arch. Microbiol.">
        <title>Bradyrhizobium uaiense sp. nov., a new highly efficient cowpea symbiont.</title>
        <authorList>
            <person name="Cabral Michel D."/>
            <person name="Azarias Guimaraes A."/>
            <person name="Martins da Costa E."/>
            <person name="Soares de Carvalho T."/>
            <person name="Balsanelli E."/>
            <person name="Willems A."/>
            <person name="Maltempi de Souza E."/>
            <person name="de Souza Moreira F.M."/>
        </authorList>
    </citation>
    <scope>NUCLEOTIDE SEQUENCE [LARGE SCALE GENOMIC DNA]</scope>
    <source>
        <strain evidence="2 3">UFLA 03-164</strain>
    </source>
</reference>
<feature type="region of interest" description="Disordered" evidence="1">
    <location>
        <begin position="131"/>
        <end position="165"/>
    </location>
</feature>
<keyword evidence="3" id="KW-1185">Reference proteome</keyword>
<dbReference type="RefSeq" id="WP_163160593.1">
    <property type="nucleotide sequence ID" value="NZ_VKHP01000214.1"/>
</dbReference>
<gene>
    <name evidence="2" type="ORF">FNJ47_36025</name>
</gene>
<dbReference type="Proteomes" id="UP000468531">
    <property type="component" value="Unassembled WGS sequence"/>
</dbReference>
<evidence type="ECO:0000313" key="2">
    <source>
        <dbReference type="EMBL" id="NEV01058.1"/>
    </source>
</evidence>
<dbReference type="EMBL" id="VKHP01000214">
    <property type="protein sequence ID" value="NEV01058.1"/>
    <property type="molecule type" value="Genomic_DNA"/>
</dbReference>
<evidence type="ECO:0000313" key="3">
    <source>
        <dbReference type="Proteomes" id="UP000468531"/>
    </source>
</evidence>
<comment type="caution">
    <text evidence="2">The sequence shown here is derived from an EMBL/GenBank/DDBJ whole genome shotgun (WGS) entry which is preliminary data.</text>
</comment>
<feature type="region of interest" description="Disordered" evidence="1">
    <location>
        <begin position="85"/>
        <end position="110"/>
    </location>
</feature>
<evidence type="ECO:0000256" key="1">
    <source>
        <dbReference type="SAM" id="MobiDB-lite"/>
    </source>
</evidence>
<dbReference type="AlphaFoldDB" id="A0A6P1BRB5"/>
<accession>A0A6P1BRB5</accession>
<feature type="compositionally biased region" description="Low complexity" evidence="1">
    <location>
        <begin position="95"/>
        <end position="108"/>
    </location>
</feature>